<name>A0ABS6UHJ5_9PSEU</name>
<gene>
    <name evidence="2" type="ORF">I4I82_29110</name>
</gene>
<dbReference type="RefSeq" id="WP_218591961.1">
    <property type="nucleotide sequence ID" value="NZ_JADQDF010000001.1"/>
</dbReference>
<evidence type="ECO:0000313" key="3">
    <source>
        <dbReference type="Proteomes" id="UP000694300"/>
    </source>
</evidence>
<reference evidence="2 3" key="1">
    <citation type="submission" date="2020-11" db="EMBL/GenBank/DDBJ databases">
        <title>Pseudonocardia abyssalis sp. nov. and Pseudonocardia oceani sp. nov., description and phylogenomic analysis of two novel actinomycetes isolated from the deep Southern Ocean.</title>
        <authorList>
            <person name="Parra J."/>
        </authorList>
    </citation>
    <scope>NUCLEOTIDE SEQUENCE [LARGE SCALE GENOMIC DNA]</scope>
    <source>
        <strain evidence="3">KRD185</strain>
    </source>
</reference>
<proteinExistence type="predicted"/>
<accession>A0ABS6UHJ5</accession>
<comment type="caution">
    <text evidence="2">The sequence shown here is derived from an EMBL/GenBank/DDBJ whole genome shotgun (WGS) entry which is preliminary data.</text>
</comment>
<dbReference type="Pfam" id="PF09851">
    <property type="entry name" value="SHOCT"/>
    <property type="match status" value="1"/>
</dbReference>
<dbReference type="EMBL" id="JADQDF010000001">
    <property type="protein sequence ID" value="MBW0131706.1"/>
    <property type="molecule type" value="Genomic_DNA"/>
</dbReference>
<dbReference type="InterPro" id="IPR018649">
    <property type="entry name" value="SHOCT"/>
</dbReference>
<sequence>MMGWMAGGMVFWWFAAAAVVVLLVVGASVAVAGRRDDEVGSAHDVLAERFARGEIDEEEYRRRTAVLRDDPE</sequence>
<dbReference type="Proteomes" id="UP000694300">
    <property type="component" value="Unassembled WGS sequence"/>
</dbReference>
<evidence type="ECO:0000259" key="1">
    <source>
        <dbReference type="Pfam" id="PF09851"/>
    </source>
</evidence>
<feature type="domain" description="SHOCT" evidence="1">
    <location>
        <begin position="42"/>
        <end position="63"/>
    </location>
</feature>
<evidence type="ECO:0000313" key="2">
    <source>
        <dbReference type="EMBL" id="MBW0131706.1"/>
    </source>
</evidence>
<protein>
    <submittedName>
        <fullName evidence="2">SHOCT domain-containing protein</fullName>
    </submittedName>
</protein>
<organism evidence="2 3">
    <name type="scientific">Pseudonocardia oceani</name>
    <dbReference type="NCBI Taxonomy" id="2792013"/>
    <lineage>
        <taxon>Bacteria</taxon>
        <taxon>Bacillati</taxon>
        <taxon>Actinomycetota</taxon>
        <taxon>Actinomycetes</taxon>
        <taxon>Pseudonocardiales</taxon>
        <taxon>Pseudonocardiaceae</taxon>
        <taxon>Pseudonocardia</taxon>
    </lineage>
</organism>
<keyword evidence="3" id="KW-1185">Reference proteome</keyword>